<accession>A0A6S7HH36</accession>
<feature type="compositionally biased region" description="Basic residues" evidence="1">
    <location>
        <begin position="1"/>
        <end position="16"/>
    </location>
</feature>
<evidence type="ECO:0000313" key="4">
    <source>
        <dbReference type="Proteomes" id="UP001152795"/>
    </source>
</evidence>
<sequence>MPKGGRRSTQKKGQKGKRVEEGVSESFENQSVASSQGSFETQSNPADDAESTDELGMEAEEVETNFEQVLEENIEGASEKNAKLRQTSMKAISGTFAKHLIADLVAERKDTIVDIIERSLKRGQTEDQVCAGPLAVLLCVQLGYGSDSERIFKLLKSPLLATLHDPTARVPARAS</sequence>
<dbReference type="Proteomes" id="UP001152795">
    <property type="component" value="Unassembled WGS sequence"/>
</dbReference>
<feature type="compositionally biased region" description="Polar residues" evidence="1">
    <location>
        <begin position="26"/>
        <end position="45"/>
    </location>
</feature>
<dbReference type="EMBL" id="CACRXK020004674">
    <property type="protein sequence ID" value="CAB4003599.1"/>
    <property type="molecule type" value="Genomic_DNA"/>
</dbReference>
<proteinExistence type="predicted"/>
<dbReference type="OrthoDB" id="686784at2759"/>
<dbReference type="PANTHER" id="PTHR12354">
    <property type="entry name" value="INTERFERON-RELATED DEVELOPMENTAL REGULATOR"/>
    <property type="match status" value="1"/>
</dbReference>
<keyword evidence="4" id="KW-1185">Reference proteome</keyword>
<evidence type="ECO:0000313" key="3">
    <source>
        <dbReference type="EMBL" id="CAB4003599.1"/>
    </source>
</evidence>
<dbReference type="AlphaFoldDB" id="A0A6S7HH36"/>
<feature type="non-terminal residue" evidence="3">
    <location>
        <position position="175"/>
    </location>
</feature>
<reference evidence="3" key="1">
    <citation type="submission" date="2020-04" db="EMBL/GenBank/DDBJ databases">
        <authorList>
            <person name="Alioto T."/>
            <person name="Alioto T."/>
            <person name="Gomez Garrido J."/>
        </authorList>
    </citation>
    <scope>NUCLEOTIDE SEQUENCE</scope>
    <source>
        <strain evidence="3">A484AB</strain>
    </source>
</reference>
<feature type="domain" description="Interferon-related developmental regulator N-terminal" evidence="2">
    <location>
        <begin position="43"/>
        <end position="174"/>
    </location>
</feature>
<comment type="caution">
    <text evidence="3">The sequence shown here is derived from an EMBL/GenBank/DDBJ whole genome shotgun (WGS) entry which is preliminary data.</text>
</comment>
<dbReference type="InterPro" id="IPR007701">
    <property type="entry name" value="Interferon-rel_develop_reg_N"/>
</dbReference>
<protein>
    <recommendedName>
        <fullName evidence="2">Interferon-related developmental regulator N-terminal domain-containing protein</fullName>
    </recommendedName>
</protein>
<dbReference type="PANTHER" id="PTHR12354:SF1">
    <property type="entry name" value="INTERFERON-RELATED DEVELOPMENTAL REGULATOR 1"/>
    <property type="match status" value="1"/>
</dbReference>
<dbReference type="Pfam" id="PF05004">
    <property type="entry name" value="IFRD"/>
    <property type="match status" value="1"/>
</dbReference>
<evidence type="ECO:0000256" key="1">
    <source>
        <dbReference type="SAM" id="MobiDB-lite"/>
    </source>
</evidence>
<dbReference type="InterPro" id="IPR039777">
    <property type="entry name" value="IFRD"/>
</dbReference>
<feature type="region of interest" description="Disordered" evidence="1">
    <location>
        <begin position="1"/>
        <end position="55"/>
    </location>
</feature>
<organism evidence="3 4">
    <name type="scientific">Paramuricea clavata</name>
    <name type="common">Red gorgonian</name>
    <name type="synonym">Violescent sea-whip</name>
    <dbReference type="NCBI Taxonomy" id="317549"/>
    <lineage>
        <taxon>Eukaryota</taxon>
        <taxon>Metazoa</taxon>
        <taxon>Cnidaria</taxon>
        <taxon>Anthozoa</taxon>
        <taxon>Octocorallia</taxon>
        <taxon>Malacalcyonacea</taxon>
        <taxon>Plexauridae</taxon>
        <taxon>Paramuricea</taxon>
    </lineage>
</organism>
<name>A0A6S7HH36_PARCT</name>
<gene>
    <name evidence="3" type="ORF">PACLA_8A088857</name>
</gene>
<evidence type="ECO:0000259" key="2">
    <source>
        <dbReference type="Pfam" id="PF05004"/>
    </source>
</evidence>